<evidence type="ECO:0000256" key="9">
    <source>
        <dbReference type="ARBA" id="ARBA00023065"/>
    </source>
</evidence>
<keyword evidence="9 11" id="KW-0406">Ion transport</keyword>
<comment type="similarity">
    <text evidence="11">Belongs to the KdpC family.</text>
</comment>
<keyword evidence="3 11" id="KW-0633">Potassium transport</keyword>
<evidence type="ECO:0000256" key="3">
    <source>
        <dbReference type="ARBA" id="ARBA00022538"/>
    </source>
</evidence>
<comment type="function">
    <text evidence="11">Part of the high-affinity ATP-driven potassium transport (or Kdp) system, which catalyzes the hydrolysis of ATP coupled with the electrogenic transport of potassium into the cytoplasm. This subunit acts as a catalytic chaperone that increases the ATP-binding affinity of the ATP-hydrolyzing subunit KdpB by the formation of a transient KdpB/KdpC/ATP ternary complex.</text>
</comment>
<organism evidence="13 14">
    <name type="scientific">Gordonia asplenii</name>
    <dbReference type="NCBI Taxonomy" id="2725283"/>
    <lineage>
        <taxon>Bacteria</taxon>
        <taxon>Bacillati</taxon>
        <taxon>Actinomycetota</taxon>
        <taxon>Actinomycetes</taxon>
        <taxon>Mycobacteriales</taxon>
        <taxon>Gordoniaceae</taxon>
        <taxon>Gordonia</taxon>
    </lineage>
</organism>
<comment type="subcellular location">
    <subcellularLocation>
        <location evidence="11">Cell membrane</location>
        <topology evidence="11">Single-pass membrane protein</topology>
    </subcellularLocation>
</comment>
<sequence length="214" mass="21949">MTTVLKAFARQLIVGFAVLVALTVVLGLAYPAGVWVVSRIGATSAEGGQLTDAHGCDVGSALIGVDPKPAAGQPDWYLHTRVAGTSADTAADAMAPGDPASSGPSNLGPNNPDLKKLIDVRRTYIAARDGVPAQEVPADAVTGSGSGLDPDISVAYAQLQIARISRNSGLPTTKVRQIIDDNTAGRQWGFLGQARVNVADVNLALGHTVGVCRS</sequence>
<evidence type="ECO:0000256" key="12">
    <source>
        <dbReference type="SAM" id="MobiDB-lite"/>
    </source>
</evidence>
<dbReference type="GO" id="GO:0005524">
    <property type="term" value="F:ATP binding"/>
    <property type="evidence" value="ECO:0007669"/>
    <property type="project" value="UniProtKB-UniRule"/>
</dbReference>
<reference evidence="13 14" key="1">
    <citation type="submission" date="2020-04" db="EMBL/GenBank/DDBJ databases">
        <title>Gordonia sp. nov. TBRC 11910.</title>
        <authorList>
            <person name="Suriyachadkun C."/>
        </authorList>
    </citation>
    <scope>NUCLEOTIDE SEQUENCE [LARGE SCALE GENOMIC DNA]</scope>
    <source>
        <strain evidence="13 14">TBRC 11910</strain>
    </source>
</reference>
<dbReference type="GO" id="GO:0005886">
    <property type="term" value="C:plasma membrane"/>
    <property type="evidence" value="ECO:0007669"/>
    <property type="project" value="UniProtKB-SubCell"/>
</dbReference>
<keyword evidence="14" id="KW-1185">Reference proteome</keyword>
<feature type="region of interest" description="Disordered" evidence="12">
    <location>
        <begin position="90"/>
        <end position="112"/>
    </location>
</feature>
<dbReference type="Proteomes" id="UP000550729">
    <property type="component" value="Unassembled WGS sequence"/>
</dbReference>
<evidence type="ECO:0000313" key="13">
    <source>
        <dbReference type="EMBL" id="NMO04132.1"/>
    </source>
</evidence>
<evidence type="ECO:0000256" key="2">
    <source>
        <dbReference type="ARBA" id="ARBA00022475"/>
    </source>
</evidence>
<evidence type="ECO:0000256" key="4">
    <source>
        <dbReference type="ARBA" id="ARBA00022692"/>
    </source>
</evidence>
<evidence type="ECO:0000256" key="8">
    <source>
        <dbReference type="ARBA" id="ARBA00022989"/>
    </source>
</evidence>
<dbReference type="AlphaFoldDB" id="A0A848L0Y9"/>
<protein>
    <recommendedName>
        <fullName evidence="11">Potassium-transporting ATPase KdpC subunit</fullName>
    </recommendedName>
    <alternativeName>
        <fullName evidence="11">ATP phosphohydrolase [potassium-transporting] C chain</fullName>
    </alternativeName>
    <alternativeName>
        <fullName evidence="11">Potassium-binding and translocating subunit C</fullName>
    </alternativeName>
    <alternativeName>
        <fullName evidence="11">Potassium-translocating ATPase C chain</fullName>
    </alternativeName>
</protein>
<dbReference type="RefSeq" id="WP_170196637.1">
    <property type="nucleotide sequence ID" value="NZ_JABBNB010000031.1"/>
</dbReference>
<feature type="transmembrane region" description="Helical" evidence="11">
    <location>
        <begin position="12"/>
        <end position="37"/>
    </location>
</feature>
<dbReference type="Pfam" id="PF02669">
    <property type="entry name" value="KdpC"/>
    <property type="match status" value="1"/>
</dbReference>
<comment type="subunit">
    <text evidence="11">The system is composed of three essential subunits: KdpA, KdpB and KdpC.</text>
</comment>
<dbReference type="HAMAP" id="MF_00276">
    <property type="entry name" value="KdpC"/>
    <property type="match status" value="1"/>
</dbReference>
<evidence type="ECO:0000313" key="14">
    <source>
        <dbReference type="Proteomes" id="UP000550729"/>
    </source>
</evidence>
<keyword evidence="7 11" id="KW-0630">Potassium</keyword>
<name>A0A848L0Y9_9ACTN</name>
<evidence type="ECO:0000256" key="6">
    <source>
        <dbReference type="ARBA" id="ARBA00022840"/>
    </source>
</evidence>
<evidence type="ECO:0000256" key="11">
    <source>
        <dbReference type="HAMAP-Rule" id="MF_00276"/>
    </source>
</evidence>
<dbReference type="GO" id="GO:0008556">
    <property type="term" value="F:P-type potassium transmembrane transporter activity"/>
    <property type="evidence" value="ECO:0007669"/>
    <property type="project" value="InterPro"/>
</dbReference>
<dbReference type="PANTHER" id="PTHR30042">
    <property type="entry name" value="POTASSIUM-TRANSPORTING ATPASE C CHAIN"/>
    <property type="match status" value="1"/>
</dbReference>
<evidence type="ECO:0000256" key="7">
    <source>
        <dbReference type="ARBA" id="ARBA00022958"/>
    </source>
</evidence>
<dbReference type="PANTHER" id="PTHR30042:SF2">
    <property type="entry name" value="POTASSIUM-TRANSPORTING ATPASE KDPC SUBUNIT"/>
    <property type="match status" value="1"/>
</dbReference>
<keyword evidence="8 11" id="KW-1133">Transmembrane helix</keyword>
<keyword evidence="4 11" id="KW-0812">Transmembrane</keyword>
<gene>
    <name evidence="11" type="primary">kdpC</name>
    <name evidence="13" type="ORF">HH308_23225</name>
</gene>
<keyword evidence="2 11" id="KW-1003">Cell membrane</keyword>
<evidence type="ECO:0000256" key="1">
    <source>
        <dbReference type="ARBA" id="ARBA00022448"/>
    </source>
</evidence>
<dbReference type="EMBL" id="JABBNB010000031">
    <property type="protein sequence ID" value="NMO04132.1"/>
    <property type="molecule type" value="Genomic_DNA"/>
</dbReference>
<keyword evidence="10 11" id="KW-0472">Membrane</keyword>
<accession>A0A848L0Y9</accession>
<comment type="caution">
    <text evidence="13">The sequence shown here is derived from an EMBL/GenBank/DDBJ whole genome shotgun (WGS) entry which is preliminary data.</text>
</comment>
<keyword evidence="1 11" id="KW-0813">Transport</keyword>
<evidence type="ECO:0000256" key="5">
    <source>
        <dbReference type="ARBA" id="ARBA00022741"/>
    </source>
</evidence>
<dbReference type="InterPro" id="IPR003820">
    <property type="entry name" value="KdpC"/>
</dbReference>
<keyword evidence="6 11" id="KW-0067">ATP-binding</keyword>
<proteinExistence type="inferred from homology"/>
<dbReference type="PIRSF" id="PIRSF001296">
    <property type="entry name" value="K_ATPase_KdpC"/>
    <property type="match status" value="1"/>
</dbReference>
<evidence type="ECO:0000256" key="10">
    <source>
        <dbReference type="ARBA" id="ARBA00023136"/>
    </source>
</evidence>
<keyword evidence="5 11" id="KW-0547">Nucleotide-binding</keyword>